<evidence type="ECO:0000259" key="3">
    <source>
        <dbReference type="PROSITE" id="PS50164"/>
    </source>
</evidence>
<gene>
    <name evidence="4" type="ORF">SAMN05660324_2913</name>
</gene>
<feature type="region of interest" description="Disordered" evidence="2">
    <location>
        <begin position="586"/>
        <end position="624"/>
    </location>
</feature>
<dbReference type="PANTHER" id="PTHR30562">
    <property type="entry name" value="UVRC/OXIDOREDUCTASE"/>
    <property type="match status" value="1"/>
</dbReference>
<dbReference type="GO" id="GO:0006289">
    <property type="term" value="P:nucleotide-excision repair"/>
    <property type="evidence" value="ECO:0007669"/>
    <property type="project" value="InterPro"/>
</dbReference>
<dbReference type="SUPFAM" id="SSF82771">
    <property type="entry name" value="GIY-YIG endonuclease"/>
    <property type="match status" value="1"/>
</dbReference>
<name>A0A1G7V555_9ACTN</name>
<keyword evidence="1" id="KW-0378">Hydrolase</keyword>
<dbReference type="InterPro" id="IPR013520">
    <property type="entry name" value="Ribonucl_H"/>
</dbReference>
<dbReference type="SMART" id="SM00465">
    <property type="entry name" value="GIYc"/>
    <property type="match status" value="1"/>
</dbReference>
<dbReference type="GO" id="GO:0003677">
    <property type="term" value="F:DNA binding"/>
    <property type="evidence" value="ECO:0007669"/>
    <property type="project" value="InterPro"/>
</dbReference>
<organism evidence="4 5">
    <name type="scientific">Klenkia brasiliensis</name>
    <dbReference type="NCBI Taxonomy" id="333142"/>
    <lineage>
        <taxon>Bacteria</taxon>
        <taxon>Bacillati</taxon>
        <taxon>Actinomycetota</taxon>
        <taxon>Actinomycetes</taxon>
        <taxon>Geodermatophilales</taxon>
        <taxon>Geodermatophilaceae</taxon>
        <taxon>Klenkia</taxon>
    </lineage>
</organism>
<dbReference type="Gene3D" id="3.30.420.10">
    <property type="entry name" value="Ribonuclease H-like superfamily/Ribonuclease H"/>
    <property type="match status" value="1"/>
</dbReference>
<dbReference type="GO" id="GO:0004527">
    <property type="term" value="F:exonuclease activity"/>
    <property type="evidence" value="ECO:0007669"/>
    <property type="project" value="UniProtKB-KW"/>
</dbReference>
<sequence length="624" mass="66289">MSDPPPSVRAVIGSPFGPLLRRQHGAGPAQATIDDLGTPLTGVTFVVVDLETTGGSAQSDAITEIGAVKVRGGEVLGEFGTLVDPGRAIPPFISVLTGITTTMVAAAPRIDAVLPHFLEFARGAVLVAHNAPFDVGFLKAACAAVGTGWPPAAVVDTAVLARRLLTRDEVPNCKLGTLAPFFNAGTTPTHRALDDARATVDVLHGLLERLGPLGVTSLEELTGLTRQVDPERRRKRHLAEHVPHGPGVYVFRGPGDEPLYVGTSTDLRSRVRSYFTAGEQRSRMTEMVGLSQRVESLPCAHDLEAAVRELRLISQHKPRYNRRSRFPERVLWVRLTDEPFPRLSVVRRVVPGTGTFLGPFADRRAADSAVAAVHNALPLRQCGGRLSPHPDHPGCALAGMGRCGAPCTGAQSREDYAATAEVFSTAVSADPGRLCAPLLARVDRLAGQGRFEEAAVVRDRVAVLVRALRRRQRLALLAEVPELTLARPDGAGGWALSVVRRGRLVAAGVAVRGTPVRAHLQLLKATAETVTTPAGELAASVEETELVLRWMEKPGTRLVEVTGTLACPVPGTGGLRGFLERVDAGRSARDPFGERDGGGATRARPDRVRGAVGQPRRAALASPV</sequence>
<dbReference type="GO" id="GO:0003887">
    <property type="term" value="F:DNA-directed DNA polymerase activity"/>
    <property type="evidence" value="ECO:0007669"/>
    <property type="project" value="InterPro"/>
</dbReference>
<evidence type="ECO:0000313" key="4">
    <source>
        <dbReference type="EMBL" id="SDG54708.1"/>
    </source>
</evidence>
<protein>
    <submittedName>
        <fullName evidence="4">DNA polymerase-3 subunit epsilon</fullName>
    </submittedName>
</protein>
<feature type="domain" description="GIY-YIG" evidence="3">
    <location>
        <begin position="244"/>
        <end position="322"/>
    </location>
</feature>
<keyword evidence="1" id="KW-0269">Exonuclease</keyword>
<dbReference type="CDD" id="cd10434">
    <property type="entry name" value="GIY-YIG_UvrC_Cho"/>
    <property type="match status" value="1"/>
</dbReference>
<dbReference type="NCBIfam" id="TIGR00573">
    <property type="entry name" value="dnaq"/>
    <property type="match status" value="1"/>
</dbReference>
<keyword evidence="5" id="KW-1185">Reference proteome</keyword>
<dbReference type="InterPro" id="IPR000305">
    <property type="entry name" value="GIY-YIG_endonuc"/>
</dbReference>
<dbReference type="InterPro" id="IPR012337">
    <property type="entry name" value="RNaseH-like_sf"/>
</dbReference>
<dbReference type="InterPro" id="IPR035901">
    <property type="entry name" value="GIY-YIG_endonuc_sf"/>
</dbReference>
<dbReference type="Gene3D" id="3.40.1440.10">
    <property type="entry name" value="GIY-YIG endonuclease"/>
    <property type="match status" value="1"/>
</dbReference>
<dbReference type="PROSITE" id="PS50164">
    <property type="entry name" value="GIY_YIG"/>
    <property type="match status" value="1"/>
</dbReference>
<dbReference type="PANTHER" id="PTHR30562:SF1">
    <property type="entry name" value="UVRABC SYSTEM PROTEIN C"/>
    <property type="match status" value="1"/>
</dbReference>
<proteinExistence type="predicted"/>
<evidence type="ECO:0000256" key="2">
    <source>
        <dbReference type="SAM" id="MobiDB-lite"/>
    </source>
</evidence>
<dbReference type="GO" id="GO:0009380">
    <property type="term" value="C:excinuclease repair complex"/>
    <property type="evidence" value="ECO:0007669"/>
    <property type="project" value="TreeGrafter"/>
</dbReference>
<dbReference type="GO" id="GO:0006260">
    <property type="term" value="P:DNA replication"/>
    <property type="evidence" value="ECO:0007669"/>
    <property type="project" value="InterPro"/>
</dbReference>
<dbReference type="InterPro" id="IPR047296">
    <property type="entry name" value="GIY-YIG_UvrC_Cho"/>
</dbReference>
<dbReference type="AlphaFoldDB" id="A0A1G7V555"/>
<dbReference type="InterPro" id="IPR036397">
    <property type="entry name" value="RNaseH_sf"/>
</dbReference>
<dbReference type="EMBL" id="FNCF01000004">
    <property type="protein sequence ID" value="SDG54708.1"/>
    <property type="molecule type" value="Genomic_DNA"/>
</dbReference>
<accession>A0A1G7V555</accession>
<reference evidence="5" key="1">
    <citation type="submission" date="2016-10" db="EMBL/GenBank/DDBJ databases">
        <authorList>
            <person name="Varghese N."/>
            <person name="Submissions S."/>
        </authorList>
    </citation>
    <scope>NUCLEOTIDE SEQUENCE [LARGE SCALE GENOMIC DNA]</scope>
    <source>
        <strain evidence="5">DSM 44526</strain>
    </source>
</reference>
<dbReference type="NCBIfam" id="NF005907">
    <property type="entry name" value="PRK07883.1-5"/>
    <property type="match status" value="1"/>
</dbReference>
<dbReference type="InterPro" id="IPR006054">
    <property type="entry name" value="DnaQ"/>
</dbReference>
<dbReference type="InterPro" id="IPR050066">
    <property type="entry name" value="UvrABC_protein_C"/>
</dbReference>
<dbReference type="SUPFAM" id="SSF53098">
    <property type="entry name" value="Ribonuclease H-like"/>
    <property type="match status" value="1"/>
</dbReference>
<dbReference type="CDD" id="cd06127">
    <property type="entry name" value="DEDDh"/>
    <property type="match status" value="1"/>
</dbReference>
<dbReference type="Proteomes" id="UP000198863">
    <property type="component" value="Unassembled WGS sequence"/>
</dbReference>
<dbReference type="SMART" id="SM00479">
    <property type="entry name" value="EXOIII"/>
    <property type="match status" value="1"/>
</dbReference>
<dbReference type="FunFam" id="3.30.420.10:FF:000045">
    <property type="entry name" value="3'-5' exonuclease DinG"/>
    <property type="match status" value="1"/>
</dbReference>
<keyword evidence="1" id="KW-0540">Nuclease</keyword>
<evidence type="ECO:0000313" key="5">
    <source>
        <dbReference type="Proteomes" id="UP000198863"/>
    </source>
</evidence>
<evidence type="ECO:0000256" key="1">
    <source>
        <dbReference type="ARBA" id="ARBA00022839"/>
    </source>
</evidence>
<dbReference type="NCBIfam" id="NF005905">
    <property type="entry name" value="PRK07883.1-3"/>
    <property type="match status" value="1"/>
</dbReference>
<feature type="compositionally biased region" description="Basic and acidic residues" evidence="2">
    <location>
        <begin position="586"/>
        <end position="609"/>
    </location>
</feature>
<dbReference type="Pfam" id="PF00929">
    <property type="entry name" value="RNase_T"/>
    <property type="match status" value="1"/>
</dbReference>